<dbReference type="Proteomes" id="UP000196816">
    <property type="component" value="Chromosome"/>
</dbReference>
<reference evidence="1 2" key="1">
    <citation type="submission" date="2017-06" db="EMBL/GenBank/DDBJ databases">
        <title>Genome sequence of Acetobacter pasteurianus subsp. pasteurianus strain SRCM101468.</title>
        <authorList>
            <person name="Cho S.H."/>
        </authorList>
    </citation>
    <scope>NUCLEOTIDE SEQUENCE [LARGE SCALE GENOMIC DNA]</scope>
    <source>
        <strain evidence="1 2">SRCM101468</strain>
    </source>
</reference>
<dbReference type="AlphaFoldDB" id="A0AAC9X195"/>
<dbReference type="EMBL" id="CP021922">
    <property type="protein sequence ID" value="ASC05680.1"/>
    <property type="molecule type" value="Genomic_DNA"/>
</dbReference>
<accession>A0AAC9X195</accession>
<organism evidence="1 2">
    <name type="scientific">Acetobacter pasteurianus subsp. pasteurianus</name>
    <dbReference type="NCBI Taxonomy" id="481145"/>
    <lineage>
        <taxon>Bacteria</taxon>
        <taxon>Pseudomonadati</taxon>
        <taxon>Pseudomonadota</taxon>
        <taxon>Alphaproteobacteria</taxon>
        <taxon>Acetobacterales</taxon>
        <taxon>Acetobacteraceae</taxon>
        <taxon>Acetobacter</taxon>
    </lineage>
</organism>
<evidence type="ECO:0000313" key="1">
    <source>
        <dbReference type="EMBL" id="ASC05680.1"/>
    </source>
</evidence>
<gene>
    <name evidence="1" type="ORF">S101468_01424</name>
</gene>
<name>A0AAC9X195_ACEPA</name>
<evidence type="ECO:0000313" key="2">
    <source>
        <dbReference type="Proteomes" id="UP000196816"/>
    </source>
</evidence>
<proteinExistence type="predicted"/>
<protein>
    <submittedName>
        <fullName evidence="1">Uncharacterized protein</fullName>
    </submittedName>
</protein>
<sequence length="50" mass="5620">MTRLLQQQENTKVAVFTSRPPLSERGKASIRYCMEGTDILGVITPQIMIP</sequence>